<dbReference type="GO" id="GO:0004519">
    <property type="term" value="F:endonuclease activity"/>
    <property type="evidence" value="ECO:0007669"/>
    <property type="project" value="UniProtKB-KW"/>
</dbReference>
<sequence>MTEKLFSNQSGLIERAKNMRQEMSDAEKCLWQGLRAHRLNGYKFRRQQPIGGYIVDFVCTQPKLVVEADGSQHALQQEYDQERTAYLNALGFTVLRFWNHEILQQTDDVFAEILRVAQELERCG</sequence>
<dbReference type="InterPro" id="IPR007569">
    <property type="entry name" value="DUF559"/>
</dbReference>
<dbReference type="EMBL" id="OCNF01000002">
    <property type="protein sequence ID" value="SOD65743.1"/>
    <property type="molecule type" value="Genomic_DNA"/>
</dbReference>
<evidence type="ECO:0000313" key="3">
    <source>
        <dbReference type="Proteomes" id="UP000219669"/>
    </source>
</evidence>
<gene>
    <name evidence="2" type="ORF">SAMN02746062_00406</name>
</gene>
<evidence type="ECO:0000313" key="2">
    <source>
        <dbReference type="EMBL" id="SOD65743.1"/>
    </source>
</evidence>
<dbReference type="AlphaFoldDB" id="A0A286E4C3"/>
<proteinExistence type="predicted"/>
<dbReference type="PANTHER" id="PTHR38590">
    <property type="entry name" value="BLL0828 PROTEIN"/>
    <property type="match status" value="1"/>
</dbReference>
<dbReference type="Gene3D" id="3.40.960.10">
    <property type="entry name" value="VSR Endonuclease"/>
    <property type="match status" value="1"/>
</dbReference>
<evidence type="ECO:0000259" key="1">
    <source>
        <dbReference type="Pfam" id="PF04480"/>
    </source>
</evidence>
<dbReference type="SUPFAM" id="SSF52980">
    <property type="entry name" value="Restriction endonuclease-like"/>
    <property type="match status" value="1"/>
</dbReference>
<dbReference type="Proteomes" id="UP000219669">
    <property type="component" value="Unassembled WGS sequence"/>
</dbReference>
<dbReference type="InterPro" id="IPR011335">
    <property type="entry name" value="Restrct_endonuc-II-like"/>
</dbReference>
<dbReference type="InterPro" id="IPR047216">
    <property type="entry name" value="Endonuclease_DUF559_bact"/>
</dbReference>
<organism evidence="2 3">
    <name type="scientific">Alysiella filiformis DSM 16848</name>
    <dbReference type="NCBI Taxonomy" id="1120981"/>
    <lineage>
        <taxon>Bacteria</taxon>
        <taxon>Pseudomonadati</taxon>
        <taxon>Pseudomonadota</taxon>
        <taxon>Betaproteobacteria</taxon>
        <taxon>Neisseriales</taxon>
        <taxon>Neisseriaceae</taxon>
        <taxon>Alysiella</taxon>
    </lineage>
</organism>
<name>A0A286E4C3_9NEIS</name>
<accession>A0A286E4C3</accession>
<dbReference type="Pfam" id="PF04480">
    <property type="entry name" value="DUF559"/>
    <property type="match status" value="1"/>
</dbReference>
<dbReference type="RefSeq" id="WP_371271220.1">
    <property type="nucleotide sequence ID" value="NZ_CP083931.1"/>
</dbReference>
<keyword evidence="3" id="KW-1185">Reference proteome</keyword>
<keyword evidence="2" id="KW-0378">Hydrolase</keyword>
<protein>
    <submittedName>
        <fullName evidence="2">Very-short-patch-repair endonuclease</fullName>
    </submittedName>
</protein>
<keyword evidence="2" id="KW-0540">Nuclease</keyword>
<keyword evidence="2" id="KW-0255">Endonuclease</keyword>
<reference evidence="2 3" key="1">
    <citation type="submission" date="2017-09" db="EMBL/GenBank/DDBJ databases">
        <authorList>
            <person name="Ehlers B."/>
            <person name="Leendertz F.H."/>
        </authorList>
    </citation>
    <scope>NUCLEOTIDE SEQUENCE [LARGE SCALE GENOMIC DNA]</scope>
    <source>
        <strain evidence="2 3">DSM 16848</strain>
    </source>
</reference>
<dbReference type="PANTHER" id="PTHR38590:SF1">
    <property type="entry name" value="BLL0828 PROTEIN"/>
    <property type="match status" value="1"/>
</dbReference>
<dbReference type="CDD" id="cd01038">
    <property type="entry name" value="Endonuclease_DUF559"/>
    <property type="match status" value="1"/>
</dbReference>
<feature type="domain" description="DUF559" evidence="1">
    <location>
        <begin position="14"/>
        <end position="116"/>
    </location>
</feature>